<dbReference type="Gene3D" id="1.10.10.10">
    <property type="entry name" value="Winged helix-like DNA-binding domain superfamily/Winged helix DNA-binding domain"/>
    <property type="match status" value="1"/>
</dbReference>
<keyword evidence="4" id="KW-0804">Transcription</keyword>
<dbReference type="Pfam" id="PF08281">
    <property type="entry name" value="Sigma70_r4_2"/>
    <property type="match status" value="1"/>
</dbReference>
<organism evidence="7 8">
    <name type="scientific">Ravibacter arvi</name>
    <dbReference type="NCBI Taxonomy" id="2051041"/>
    <lineage>
        <taxon>Bacteria</taxon>
        <taxon>Pseudomonadati</taxon>
        <taxon>Bacteroidota</taxon>
        <taxon>Cytophagia</taxon>
        <taxon>Cytophagales</taxon>
        <taxon>Spirosomataceae</taxon>
        <taxon>Ravibacter</taxon>
    </lineage>
</organism>
<dbReference type="SUPFAM" id="SSF88659">
    <property type="entry name" value="Sigma3 and sigma4 domains of RNA polymerase sigma factors"/>
    <property type="match status" value="1"/>
</dbReference>
<dbReference type="EMBL" id="BAABEY010000026">
    <property type="protein sequence ID" value="GAA4442135.1"/>
    <property type="molecule type" value="Genomic_DNA"/>
</dbReference>
<dbReference type="InterPro" id="IPR013324">
    <property type="entry name" value="RNA_pol_sigma_r3/r4-like"/>
</dbReference>
<evidence type="ECO:0000313" key="7">
    <source>
        <dbReference type="EMBL" id="GAA4442135.1"/>
    </source>
</evidence>
<evidence type="ECO:0000313" key="8">
    <source>
        <dbReference type="Proteomes" id="UP001501508"/>
    </source>
</evidence>
<evidence type="ECO:0000256" key="1">
    <source>
        <dbReference type="ARBA" id="ARBA00010641"/>
    </source>
</evidence>
<proteinExistence type="inferred from homology"/>
<protein>
    <submittedName>
        <fullName evidence="7">RNA polymerase sigma-70 factor</fullName>
    </submittedName>
</protein>
<dbReference type="InterPro" id="IPR039425">
    <property type="entry name" value="RNA_pol_sigma-70-like"/>
</dbReference>
<dbReference type="Proteomes" id="UP001501508">
    <property type="component" value="Unassembled WGS sequence"/>
</dbReference>
<evidence type="ECO:0000256" key="3">
    <source>
        <dbReference type="ARBA" id="ARBA00023082"/>
    </source>
</evidence>
<dbReference type="CDD" id="cd06171">
    <property type="entry name" value="Sigma70_r4"/>
    <property type="match status" value="1"/>
</dbReference>
<dbReference type="InterPro" id="IPR014284">
    <property type="entry name" value="RNA_pol_sigma-70_dom"/>
</dbReference>
<evidence type="ECO:0000259" key="6">
    <source>
        <dbReference type="Pfam" id="PF08281"/>
    </source>
</evidence>
<accession>A0ABP8M4K8</accession>
<keyword evidence="8" id="KW-1185">Reference proteome</keyword>
<gene>
    <name evidence="7" type="ORF">GCM10023091_28390</name>
</gene>
<keyword evidence="2" id="KW-0805">Transcription regulation</keyword>
<name>A0ABP8M4K8_9BACT</name>
<dbReference type="Pfam" id="PF04542">
    <property type="entry name" value="Sigma70_r2"/>
    <property type="match status" value="1"/>
</dbReference>
<reference evidence="8" key="1">
    <citation type="journal article" date="2019" name="Int. J. Syst. Evol. Microbiol.">
        <title>The Global Catalogue of Microorganisms (GCM) 10K type strain sequencing project: providing services to taxonomists for standard genome sequencing and annotation.</title>
        <authorList>
            <consortium name="The Broad Institute Genomics Platform"/>
            <consortium name="The Broad Institute Genome Sequencing Center for Infectious Disease"/>
            <person name="Wu L."/>
            <person name="Ma J."/>
        </authorList>
    </citation>
    <scope>NUCLEOTIDE SEQUENCE [LARGE SCALE GENOMIC DNA]</scope>
    <source>
        <strain evidence="8">JCM 31920</strain>
    </source>
</reference>
<dbReference type="InterPro" id="IPR014327">
    <property type="entry name" value="RNA_pol_sigma70_bacteroid"/>
</dbReference>
<dbReference type="InterPro" id="IPR036388">
    <property type="entry name" value="WH-like_DNA-bd_sf"/>
</dbReference>
<sequence>MVTGAQLEMLFRENYHAMVFFAMRLVDSRIEAEDIVQDAFVKYWDQREAVSADLQAVRSYIYTTIRNASLNSVRHREVARRFADQQIQLVLPSEPTILEHLLEAETMVIVHKAMSMLPPVCRQIARMTHLEGKSNEEIATELGITVNSVKSHKQRAVKFLKQYLDPEMFLLLTPFLD</sequence>
<evidence type="ECO:0000259" key="5">
    <source>
        <dbReference type="Pfam" id="PF04542"/>
    </source>
</evidence>
<dbReference type="SUPFAM" id="SSF88946">
    <property type="entry name" value="Sigma2 domain of RNA polymerase sigma factors"/>
    <property type="match status" value="1"/>
</dbReference>
<feature type="domain" description="RNA polymerase sigma factor 70 region 4 type 2" evidence="6">
    <location>
        <begin position="109"/>
        <end position="160"/>
    </location>
</feature>
<feature type="domain" description="RNA polymerase sigma-70 region 2" evidence="5">
    <location>
        <begin position="10"/>
        <end position="76"/>
    </location>
</feature>
<comment type="similarity">
    <text evidence="1">Belongs to the sigma-70 factor family. ECF subfamily.</text>
</comment>
<dbReference type="NCBIfam" id="TIGR02937">
    <property type="entry name" value="sigma70-ECF"/>
    <property type="match status" value="1"/>
</dbReference>
<dbReference type="RefSeq" id="WP_345030300.1">
    <property type="nucleotide sequence ID" value="NZ_BAABEY010000026.1"/>
</dbReference>
<keyword evidence="3" id="KW-0731">Sigma factor</keyword>
<dbReference type="Gene3D" id="1.10.1740.10">
    <property type="match status" value="1"/>
</dbReference>
<evidence type="ECO:0000256" key="2">
    <source>
        <dbReference type="ARBA" id="ARBA00023015"/>
    </source>
</evidence>
<comment type="caution">
    <text evidence="7">The sequence shown here is derived from an EMBL/GenBank/DDBJ whole genome shotgun (WGS) entry which is preliminary data.</text>
</comment>
<dbReference type="InterPro" id="IPR013325">
    <property type="entry name" value="RNA_pol_sigma_r2"/>
</dbReference>
<dbReference type="InterPro" id="IPR013249">
    <property type="entry name" value="RNA_pol_sigma70_r4_t2"/>
</dbReference>
<dbReference type="PANTHER" id="PTHR43133">
    <property type="entry name" value="RNA POLYMERASE ECF-TYPE SIGMA FACTO"/>
    <property type="match status" value="1"/>
</dbReference>
<dbReference type="PANTHER" id="PTHR43133:SF46">
    <property type="entry name" value="RNA POLYMERASE SIGMA-70 FACTOR ECF SUBFAMILY"/>
    <property type="match status" value="1"/>
</dbReference>
<evidence type="ECO:0000256" key="4">
    <source>
        <dbReference type="ARBA" id="ARBA00023163"/>
    </source>
</evidence>
<dbReference type="InterPro" id="IPR007627">
    <property type="entry name" value="RNA_pol_sigma70_r2"/>
</dbReference>
<dbReference type="NCBIfam" id="TIGR02985">
    <property type="entry name" value="Sig70_bacteroi1"/>
    <property type="match status" value="1"/>
</dbReference>